<reference evidence="2 3" key="1">
    <citation type="submission" date="2023-03" db="EMBL/GenBank/DDBJ databases">
        <title>Draft genome sequence of type strain Streptomyces ferralitis JCM 14344.</title>
        <authorList>
            <person name="Klaysubun C."/>
            <person name="Duangmal K."/>
        </authorList>
    </citation>
    <scope>NUCLEOTIDE SEQUENCE [LARGE SCALE GENOMIC DNA]</scope>
    <source>
        <strain evidence="2 3">JCM 14344</strain>
    </source>
</reference>
<protein>
    <recommendedName>
        <fullName evidence="4">Integral membrane protein</fullName>
    </recommendedName>
</protein>
<keyword evidence="1" id="KW-1133">Transmembrane helix</keyword>
<proteinExistence type="predicted"/>
<evidence type="ECO:0008006" key="4">
    <source>
        <dbReference type="Google" id="ProtNLM"/>
    </source>
</evidence>
<dbReference type="EMBL" id="JARHTQ010000033">
    <property type="protein sequence ID" value="MDF2260357.1"/>
    <property type="molecule type" value="Genomic_DNA"/>
</dbReference>
<feature type="transmembrane region" description="Helical" evidence="1">
    <location>
        <begin position="21"/>
        <end position="39"/>
    </location>
</feature>
<organism evidence="2 3">
    <name type="scientific">Streptantibioticus ferralitis</name>
    <dbReference type="NCBI Taxonomy" id="236510"/>
    <lineage>
        <taxon>Bacteria</taxon>
        <taxon>Bacillati</taxon>
        <taxon>Actinomycetota</taxon>
        <taxon>Actinomycetes</taxon>
        <taxon>Kitasatosporales</taxon>
        <taxon>Streptomycetaceae</taxon>
        <taxon>Streptantibioticus</taxon>
    </lineage>
</organism>
<keyword evidence="1" id="KW-0812">Transmembrane</keyword>
<keyword evidence="1" id="KW-0472">Membrane</keyword>
<evidence type="ECO:0000256" key="1">
    <source>
        <dbReference type="SAM" id="Phobius"/>
    </source>
</evidence>
<dbReference type="RefSeq" id="WP_275820886.1">
    <property type="nucleotide sequence ID" value="NZ_BAAANM010000021.1"/>
</dbReference>
<feature type="transmembrane region" description="Helical" evidence="1">
    <location>
        <begin position="45"/>
        <end position="63"/>
    </location>
</feature>
<name>A0ABT5Z9R4_9ACTN</name>
<evidence type="ECO:0000313" key="2">
    <source>
        <dbReference type="EMBL" id="MDF2260357.1"/>
    </source>
</evidence>
<gene>
    <name evidence="2" type="ORF">P2L57_33005</name>
</gene>
<dbReference type="Proteomes" id="UP001220022">
    <property type="component" value="Unassembled WGS sequence"/>
</dbReference>
<comment type="caution">
    <text evidence="2">The sequence shown here is derived from an EMBL/GenBank/DDBJ whole genome shotgun (WGS) entry which is preliminary data.</text>
</comment>
<accession>A0ABT5Z9R4</accession>
<evidence type="ECO:0000313" key="3">
    <source>
        <dbReference type="Proteomes" id="UP001220022"/>
    </source>
</evidence>
<keyword evidence="3" id="KW-1185">Reference proteome</keyword>
<feature type="transmembrane region" description="Helical" evidence="1">
    <location>
        <begin position="102"/>
        <end position="133"/>
    </location>
</feature>
<sequence>MGRGAYALARVAVMVRAAARWCWWLGALAAVTGAFVPGFTGRRIGGLSGAALFVIGAGAGYLARRKRYAALAGASTHAAKSAFLQDRRVTVGQWLRPRGWRLLLAFAAAFGTSAVAPAAGGMLLAGVGAGLWAKAVWLGRWERAHEALLWVRPEQALRRGPAGKDVRAYLMTGPAAGDARPGGARRAVRSAR</sequence>